<dbReference type="OrthoDB" id="513181at2"/>
<dbReference type="EMBL" id="CP024988">
    <property type="protein sequence ID" value="AWT25154.1"/>
    <property type="molecule type" value="Genomic_DNA"/>
</dbReference>
<dbReference type="InterPro" id="IPR014710">
    <property type="entry name" value="RmlC-like_jellyroll"/>
</dbReference>
<dbReference type="GO" id="GO:0003677">
    <property type="term" value="F:DNA binding"/>
    <property type="evidence" value="ECO:0007669"/>
    <property type="project" value="UniProtKB-KW"/>
</dbReference>
<dbReference type="KEGG" id="cpre:Csp1_03280"/>
<dbReference type="SUPFAM" id="SSF47413">
    <property type="entry name" value="lambda repressor-like DNA-binding domains"/>
    <property type="match status" value="1"/>
</dbReference>
<accession>A0A2Z3YRK2</accession>
<dbReference type="GO" id="GO:0003700">
    <property type="term" value="F:DNA-binding transcription factor activity"/>
    <property type="evidence" value="ECO:0007669"/>
    <property type="project" value="TreeGrafter"/>
</dbReference>
<evidence type="ECO:0000256" key="1">
    <source>
        <dbReference type="ARBA" id="ARBA00023125"/>
    </source>
</evidence>
<dbReference type="PANTHER" id="PTHR46797">
    <property type="entry name" value="HTH-TYPE TRANSCRIPTIONAL REGULATOR"/>
    <property type="match status" value="1"/>
</dbReference>
<dbReference type="CDD" id="cd02209">
    <property type="entry name" value="cupin_XRE_C"/>
    <property type="match status" value="1"/>
</dbReference>
<dbReference type="PROSITE" id="PS50943">
    <property type="entry name" value="HTH_CROC1"/>
    <property type="match status" value="1"/>
</dbReference>
<dbReference type="GO" id="GO:0005829">
    <property type="term" value="C:cytosol"/>
    <property type="evidence" value="ECO:0007669"/>
    <property type="project" value="TreeGrafter"/>
</dbReference>
<evidence type="ECO:0000259" key="3">
    <source>
        <dbReference type="PROSITE" id="PS50943"/>
    </source>
</evidence>
<evidence type="ECO:0000313" key="5">
    <source>
        <dbReference type="Proteomes" id="UP000247696"/>
    </source>
</evidence>
<gene>
    <name evidence="4" type="ORF">Csp1_03280</name>
</gene>
<feature type="region of interest" description="Disordered" evidence="2">
    <location>
        <begin position="1"/>
        <end position="24"/>
    </location>
</feature>
<dbReference type="PANTHER" id="PTHR46797:SF1">
    <property type="entry name" value="METHYLPHOSPHONATE SYNTHASE"/>
    <property type="match status" value="1"/>
</dbReference>
<dbReference type="InterPro" id="IPR011051">
    <property type="entry name" value="RmlC_Cupin_sf"/>
</dbReference>
<dbReference type="SUPFAM" id="SSF51182">
    <property type="entry name" value="RmlC-like cupins"/>
    <property type="match status" value="1"/>
</dbReference>
<keyword evidence="1" id="KW-0238">DNA-binding</keyword>
<protein>
    <recommendedName>
        <fullName evidence="3">HTH cro/C1-type domain-containing protein</fullName>
    </recommendedName>
</protein>
<sequence>MTDPATGHRVDGNTGRSPGGPAQLSAVLSAVGPRLRALRRGRGLTLAEVGRRSGLSVSVLSRVETGRRQPTLDLLIPLARVYRVSLDEMVDPPQTGDPRVNLKPRAFTGPSSDRSVIVPLTGYPGRVQVFKHVLGPREPRLVSHPGYAWLYVLAGSLRLLFGDPETGREGREGREGGEGREIVEELVLQPGETARFDPLTPHWFGPVGQTTVELLHLFGPQGHGPVTRLSRP</sequence>
<name>A0A2Z3YRK2_9CORY</name>
<dbReference type="RefSeq" id="WP_110480912.1">
    <property type="nucleotide sequence ID" value="NZ_CP024988.1"/>
</dbReference>
<dbReference type="InterPro" id="IPR010982">
    <property type="entry name" value="Lambda_DNA-bd_dom_sf"/>
</dbReference>
<dbReference type="InterPro" id="IPR001387">
    <property type="entry name" value="Cro/C1-type_HTH"/>
</dbReference>
<dbReference type="AlphaFoldDB" id="A0A2Z3YRK2"/>
<dbReference type="SMART" id="SM00530">
    <property type="entry name" value="HTH_XRE"/>
    <property type="match status" value="1"/>
</dbReference>
<dbReference type="Gene3D" id="2.60.120.10">
    <property type="entry name" value="Jelly Rolls"/>
    <property type="match status" value="1"/>
</dbReference>
<dbReference type="STRING" id="1737425.GCA_900049755_02312"/>
<dbReference type="InterPro" id="IPR050807">
    <property type="entry name" value="TransReg_Diox_bact_type"/>
</dbReference>
<proteinExistence type="predicted"/>
<evidence type="ECO:0000313" key="4">
    <source>
        <dbReference type="EMBL" id="AWT25154.1"/>
    </source>
</evidence>
<evidence type="ECO:0000256" key="2">
    <source>
        <dbReference type="SAM" id="MobiDB-lite"/>
    </source>
</evidence>
<reference evidence="5" key="1">
    <citation type="submission" date="2017-11" db="EMBL/GenBank/DDBJ databases">
        <title>Otitis media/interna in a cat caused by the recently described species Corynebacterium provencense.</title>
        <authorList>
            <person name="Kittl S."/>
            <person name="Brodard I."/>
            <person name="Rychener L."/>
            <person name="Jores J."/>
            <person name="Roosje P."/>
            <person name="Gobeli Brawand S."/>
        </authorList>
    </citation>
    <scope>NUCLEOTIDE SEQUENCE [LARGE SCALE GENOMIC DNA]</scope>
    <source>
        <strain evidence="5">17KM38</strain>
    </source>
</reference>
<dbReference type="Gene3D" id="1.10.260.40">
    <property type="entry name" value="lambda repressor-like DNA-binding domains"/>
    <property type="match status" value="1"/>
</dbReference>
<feature type="domain" description="HTH cro/C1-type" evidence="3">
    <location>
        <begin position="35"/>
        <end position="89"/>
    </location>
</feature>
<dbReference type="CDD" id="cd00093">
    <property type="entry name" value="HTH_XRE"/>
    <property type="match status" value="1"/>
</dbReference>
<dbReference type="Pfam" id="PF01381">
    <property type="entry name" value="HTH_3"/>
    <property type="match status" value="1"/>
</dbReference>
<feature type="compositionally biased region" description="Basic and acidic residues" evidence="2">
    <location>
        <begin position="1"/>
        <end position="11"/>
    </location>
</feature>
<keyword evidence="5" id="KW-1185">Reference proteome</keyword>
<dbReference type="Proteomes" id="UP000247696">
    <property type="component" value="Chromosome"/>
</dbReference>
<organism evidence="4 5">
    <name type="scientific">Corynebacterium provencense</name>
    <dbReference type="NCBI Taxonomy" id="1737425"/>
    <lineage>
        <taxon>Bacteria</taxon>
        <taxon>Bacillati</taxon>
        <taxon>Actinomycetota</taxon>
        <taxon>Actinomycetes</taxon>
        <taxon>Mycobacteriales</taxon>
        <taxon>Corynebacteriaceae</taxon>
        <taxon>Corynebacterium</taxon>
    </lineage>
</organism>